<dbReference type="EC" id="2.5.1.75" evidence="10"/>
<dbReference type="Pfam" id="PF01715">
    <property type="entry name" value="IPPT"/>
    <property type="match status" value="1"/>
</dbReference>
<evidence type="ECO:0000313" key="12">
    <source>
        <dbReference type="Proteomes" id="UP000231246"/>
    </source>
</evidence>
<evidence type="ECO:0000256" key="10">
    <source>
        <dbReference type="HAMAP-Rule" id="MF_00185"/>
    </source>
</evidence>
<evidence type="ECO:0000256" key="3">
    <source>
        <dbReference type="ARBA" id="ARBA00005842"/>
    </source>
</evidence>
<dbReference type="InterPro" id="IPR018022">
    <property type="entry name" value="IPT"/>
</dbReference>
<comment type="caution">
    <text evidence="10">Lacks conserved residue(s) required for the propagation of feature annotation.</text>
</comment>
<feature type="binding site" evidence="10">
    <location>
        <begin position="42"/>
        <end position="47"/>
    </location>
    <ligand>
        <name>substrate</name>
    </ligand>
</feature>
<keyword evidence="8 10" id="KW-0460">Magnesium</keyword>
<dbReference type="EMBL" id="PCTA01000003">
    <property type="protein sequence ID" value="PIP62175.1"/>
    <property type="molecule type" value="Genomic_DNA"/>
</dbReference>
<evidence type="ECO:0000256" key="6">
    <source>
        <dbReference type="ARBA" id="ARBA00022741"/>
    </source>
</evidence>
<comment type="catalytic activity">
    <reaction evidence="9 10">
        <text>adenosine(37) in tRNA + dimethylallyl diphosphate = N(6)-dimethylallyladenosine(37) in tRNA + diphosphate</text>
        <dbReference type="Rhea" id="RHEA:26482"/>
        <dbReference type="Rhea" id="RHEA-COMP:10162"/>
        <dbReference type="Rhea" id="RHEA-COMP:10375"/>
        <dbReference type="ChEBI" id="CHEBI:33019"/>
        <dbReference type="ChEBI" id="CHEBI:57623"/>
        <dbReference type="ChEBI" id="CHEBI:74411"/>
        <dbReference type="ChEBI" id="CHEBI:74415"/>
        <dbReference type="EC" id="2.5.1.75"/>
    </reaction>
</comment>
<evidence type="ECO:0000256" key="4">
    <source>
        <dbReference type="ARBA" id="ARBA00022679"/>
    </source>
</evidence>
<dbReference type="PANTHER" id="PTHR11088">
    <property type="entry name" value="TRNA DIMETHYLALLYLTRANSFERASE"/>
    <property type="match status" value="1"/>
</dbReference>
<dbReference type="GO" id="GO:0052381">
    <property type="term" value="F:tRNA dimethylallyltransferase activity"/>
    <property type="evidence" value="ECO:0007669"/>
    <property type="project" value="UniProtKB-UniRule"/>
</dbReference>
<feature type="binding site" evidence="10">
    <location>
        <begin position="40"/>
        <end position="47"/>
    </location>
    <ligand>
        <name>ATP</name>
        <dbReference type="ChEBI" id="CHEBI:30616"/>
    </ligand>
</feature>
<dbReference type="Gene3D" id="3.40.50.300">
    <property type="entry name" value="P-loop containing nucleotide triphosphate hydrolases"/>
    <property type="match status" value="2"/>
</dbReference>
<gene>
    <name evidence="10" type="primary">miaA</name>
    <name evidence="11" type="ORF">COW99_00630</name>
</gene>
<dbReference type="GO" id="GO:0005524">
    <property type="term" value="F:ATP binding"/>
    <property type="evidence" value="ECO:0007669"/>
    <property type="project" value="UniProtKB-UniRule"/>
</dbReference>
<evidence type="ECO:0000256" key="9">
    <source>
        <dbReference type="ARBA" id="ARBA00049563"/>
    </source>
</evidence>
<dbReference type="SUPFAM" id="SSF52540">
    <property type="entry name" value="P-loop containing nucleoside triphosphate hydrolases"/>
    <property type="match status" value="2"/>
</dbReference>
<keyword evidence="7 10" id="KW-0067">ATP-binding</keyword>
<keyword evidence="4 10" id="KW-0808">Transferase</keyword>
<dbReference type="AlphaFoldDB" id="A0A2H0BWW0"/>
<reference evidence="11 12" key="1">
    <citation type="submission" date="2017-09" db="EMBL/GenBank/DDBJ databases">
        <title>Depth-based differentiation of microbial function through sediment-hosted aquifers and enrichment of novel symbionts in the deep terrestrial subsurface.</title>
        <authorList>
            <person name="Probst A.J."/>
            <person name="Ladd B."/>
            <person name="Jarett J.K."/>
            <person name="Geller-Mcgrath D.E."/>
            <person name="Sieber C.M."/>
            <person name="Emerson J.B."/>
            <person name="Anantharaman K."/>
            <person name="Thomas B.C."/>
            <person name="Malmstrom R."/>
            <person name="Stieglmeier M."/>
            <person name="Klingl A."/>
            <person name="Woyke T."/>
            <person name="Ryan C.M."/>
            <person name="Banfield J.F."/>
        </authorList>
    </citation>
    <scope>NUCLEOTIDE SEQUENCE [LARGE SCALE GENOMIC DNA]</scope>
    <source>
        <strain evidence="11">CG22_combo_CG10-13_8_21_14_all_38_20</strain>
    </source>
</reference>
<comment type="function">
    <text evidence="2 10">Catalyzes the transfer of a dimethylallyl group onto the adenine at position 37 in tRNAs that read codons beginning with uridine, leading to the formation of N6-(dimethylallyl)adenosine (i(6)A).</text>
</comment>
<comment type="similarity">
    <text evidence="3 10">Belongs to the IPP transferase family.</text>
</comment>
<comment type="cofactor">
    <cofactor evidence="1 10">
        <name>Mg(2+)</name>
        <dbReference type="ChEBI" id="CHEBI:18420"/>
    </cofactor>
</comment>
<dbReference type="InterPro" id="IPR027417">
    <property type="entry name" value="P-loop_NTPase"/>
</dbReference>
<dbReference type="GO" id="GO:0006400">
    <property type="term" value="P:tRNA modification"/>
    <property type="evidence" value="ECO:0007669"/>
    <property type="project" value="TreeGrafter"/>
</dbReference>
<feature type="site" description="Interaction with substrate tRNA" evidence="10">
    <location>
        <position position="178"/>
    </location>
</feature>
<feature type="region of interest" description="Interaction with substrate tRNA" evidence="10">
    <location>
        <begin position="65"/>
        <end position="68"/>
    </location>
</feature>
<organism evidence="11 12">
    <name type="scientific">Candidatus Roizmanbacteria bacterium CG22_combo_CG10-13_8_21_14_all_38_20</name>
    <dbReference type="NCBI Taxonomy" id="1974862"/>
    <lineage>
        <taxon>Bacteria</taxon>
        <taxon>Candidatus Roizmaniibacteriota</taxon>
    </lineage>
</organism>
<dbReference type="InterPro" id="IPR039657">
    <property type="entry name" value="Dimethylallyltransferase"/>
</dbReference>
<proteinExistence type="inferred from homology"/>
<comment type="subunit">
    <text evidence="10">Monomer.</text>
</comment>
<name>A0A2H0BWW0_9BACT</name>
<evidence type="ECO:0000256" key="1">
    <source>
        <dbReference type="ARBA" id="ARBA00001946"/>
    </source>
</evidence>
<evidence type="ECO:0000313" key="11">
    <source>
        <dbReference type="EMBL" id="PIP62175.1"/>
    </source>
</evidence>
<evidence type="ECO:0000256" key="2">
    <source>
        <dbReference type="ARBA" id="ARBA00003213"/>
    </source>
</evidence>
<dbReference type="Pfam" id="PF01745">
    <property type="entry name" value="IPT"/>
    <property type="match status" value="1"/>
</dbReference>
<feature type="site" description="Interaction with substrate tRNA" evidence="10">
    <location>
        <position position="155"/>
    </location>
</feature>
<keyword evidence="6 10" id="KW-0547">Nucleotide-binding</keyword>
<evidence type="ECO:0000256" key="5">
    <source>
        <dbReference type="ARBA" id="ARBA00022694"/>
    </source>
</evidence>
<dbReference type="PANTHER" id="PTHR11088:SF60">
    <property type="entry name" value="TRNA DIMETHYLALLYLTRANSFERASE"/>
    <property type="match status" value="1"/>
</dbReference>
<dbReference type="Proteomes" id="UP000231246">
    <property type="component" value="Unassembled WGS sequence"/>
</dbReference>
<keyword evidence="5 10" id="KW-0819">tRNA processing</keyword>
<evidence type="ECO:0000256" key="7">
    <source>
        <dbReference type="ARBA" id="ARBA00022840"/>
    </source>
</evidence>
<comment type="caution">
    <text evidence="11">The sequence shown here is derived from an EMBL/GenBank/DDBJ whole genome shotgun (WGS) entry which is preliminary data.</text>
</comment>
<evidence type="ECO:0000256" key="8">
    <source>
        <dbReference type="ARBA" id="ARBA00022842"/>
    </source>
</evidence>
<accession>A0A2H0BWW0</accession>
<protein>
    <recommendedName>
        <fullName evidence="10">tRNA dimethylallyltransferase</fullName>
        <ecNumber evidence="10">2.5.1.75</ecNumber>
    </recommendedName>
    <alternativeName>
        <fullName evidence="10">Dimethylallyl diphosphate:tRNA dimethylallyltransferase</fullName>
        <shortName evidence="10">DMAPP:tRNA dimethylallyltransferase</shortName>
        <shortName evidence="10">DMATase</shortName>
    </alternativeName>
    <alternativeName>
        <fullName evidence="10">Isopentenyl-diphosphate:tRNA isopentenyltransferase</fullName>
        <shortName evidence="10">IPP transferase</shortName>
        <shortName evidence="10">IPPT</shortName>
        <shortName evidence="10">IPTase</shortName>
    </alternativeName>
</protein>
<sequence length="366" mass="42346">MDGLCAQETEAELVCLNIQLLSQLLVQRYLLMRKLLAIVGPTATGKTTLGISLAKTFNGELISADSRQIYMYLNIGTGKDMPNGVEATFQECDTHSWNVRDKQIGYYLIDGVKIWLYDVVDPSLRFSAGEYMRLAKSIIEDIWKRGKLPIIVGGTGFYIKALLGEQELSSVDADWELRDELEKLLVVELQQKLNDLDDQKLGIMNDSDRQNPRRLIRAIEIAKKIQNPTTPAGGQESKIQKSDLKVESLLKVGLSADKQELYKKIDQRVEDRYKQGIVEEIKELFKNGYSWEDPGLNSLGYWQWKLYLEGKNTASEVIERWKYDEHKYARRQLTYFKKDKQIVWFDISQPDNNKLVQDYVHKWYDK</sequence>
<dbReference type="HAMAP" id="MF_00185">
    <property type="entry name" value="IPP_trans"/>
    <property type="match status" value="1"/>
</dbReference>